<evidence type="ECO:0000256" key="1">
    <source>
        <dbReference type="SAM" id="MobiDB-lite"/>
    </source>
</evidence>
<gene>
    <name evidence="2" type="ORF">CLEI1391_LOCUS16465</name>
</gene>
<dbReference type="InterPro" id="IPR053023">
    <property type="entry name" value="FLAP_modulator"/>
</dbReference>
<organism evidence="2">
    <name type="scientific">Chlamydomonas leiostraca</name>
    <dbReference type="NCBI Taxonomy" id="1034604"/>
    <lineage>
        <taxon>Eukaryota</taxon>
        <taxon>Viridiplantae</taxon>
        <taxon>Chlorophyta</taxon>
        <taxon>core chlorophytes</taxon>
        <taxon>Chlorophyceae</taxon>
        <taxon>CS clade</taxon>
        <taxon>Chlamydomonadales</taxon>
        <taxon>Chlamydomonadaceae</taxon>
        <taxon>Chlamydomonas</taxon>
    </lineage>
</organism>
<name>A0A7S0WZ09_9CHLO</name>
<reference evidence="2" key="1">
    <citation type="submission" date="2021-01" db="EMBL/GenBank/DDBJ databases">
        <authorList>
            <person name="Corre E."/>
            <person name="Pelletier E."/>
            <person name="Niang G."/>
            <person name="Scheremetjew M."/>
            <person name="Finn R."/>
            <person name="Kale V."/>
            <person name="Holt S."/>
            <person name="Cochrane G."/>
            <person name="Meng A."/>
            <person name="Brown T."/>
            <person name="Cohen L."/>
        </authorList>
    </citation>
    <scope>NUCLEOTIDE SEQUENCE</scope>
    <source>
        <strain evidence="2">SAG 11-49</strain>
    </source>
</reference>
<dbReference type="PIRSF" id="PIRSF037221">
    <property type="entry name" value="DUF1517"/>
    <property type="match status" value="1"/>
</dbReference>
<feature type="compositionally biased region" description="Low complexity" evidence="1">
    <location>
        <begin position="103"/>
        <end position="130"/>
    </location>
</feature>
<dbReference type="PANTHER" id="PTHR33975:SF2">
    <property type="entry name" value="MYELIN-ASSOCIATED OLIGODENDROCYTE BASIC PROTEIN"/>
    <property type="match status" value="1"/>
</dbReference>
<dbReference type="InterPro" id="IPR010903">
    <property type="entry name" value="DUF1517"/>
</dbReference>
<accession>A0A7S0WZ09</accession>
<dbReference type="PANTHER" id="PTHR33975">
    <property type="entry name" value="MYELIN-ASSOCIATED OLIGODENDROCYTE BASIC PROTEIN"/>
    <property type="match status" value="1"/>
</dbReference>
<proteinExistence type="predicted"/>
<evidence type="ECO:0000313" key="2">
    <source>
        <dbReference type="EMBL" id="CAD8692282.1"/>
    </source>
</evidence>
<sequence length="399" mass="41316">MLISQASAPALSSRCRLYCQARPHPVSAVRPRLILCKSAQKSSVETQETRQGSFIHWARDAAGNVAKGVALTAMCAALVFGTANPALAARSGGRVGGSSFGSSRASSSFSSPSSRSSSSSSFGSSRSSSSYPAPTRGYTSRTTVITPAPSVSIGVGIPLGGYGYSSYGGTYGGGYVSDPLSTTAATLASTMAIVAIVMFTASSLKAASQQALAEPTTVAKLQVGVLRVGGARLKRDLDALAESADTGSARGLHALAQDVVLALMRHPECIAYADTATRGCSSPEEAESEFGSMALVERAHFKEETLTNVRGRGVRRARLSERSDEVDEYLVVTLVVAASGAWSLPAIKTPADVRAALRTIGGLSPTSTLAVELTWTPQADGDSMTADQLLIEFPNLKPV</sequence>
<dbReference type="EMBL" id="HBFB01029451">
    <property type="protein sequence ID" value="CAD8692282.1"/>
    <property type="molecule type" value="Transcribed_RNA"/>
</dbReference>
<dbReference type="Pfam" id="PF07466">
    <property type="entry name" value="DUF1517"/>
    <property type="match status" value="1"/>
</dbReference>
<evidence type="ECO:0008006" key="3">
    <source>
        <dbReference type="Google" id="ProtNLM"/>
    </source>
</evidence>
<protein>
    <recommendedName>
        <fullName evidence="3">DUF1517 domain-containing protein</fullName>
    </recommendedName>
</protein>
<dbReference type="AlphaFoldDB" id="A0A7S0WZ09"/>
<feature type="region of interest" description="Disordered" evidence="1">
    <location>
        <begin position="103"/>
        <end position="141"/>
    </location>
</feature>